<feature type="domain" description="G-protein coupled receptors family 1 profile" evidence="10">
    <location>
        <begin position="106"/>
        <end position="431"/>
    </location>
</feature>
<dbReference type="PRINTS" id="PR00237">
    <property type="entry name" value="GPCRRHODOPSN"/>
</dbReference>
<evidence type="ECO:0000256" key="7">
    <source>
        <dbReference type="ARBA" id="ARBA00023224"/>
    </source>
</evidence>
<evidence type="ECO:0000256" key="4">
    <source>
        <dbReference type="ARBA" id="ARBA00023040"/>
    </source>
</evidence>
<dbReference type="InterPro" id="IPR000276">
    <property type="entry name" value="GPCR_Rhodpsn"/>
</dbReference>
<organism evidence="11 12">
    <name type="scientific">Dreissena polymorpha</name>
    <name type="common">Zebra mussel</name>
    <name type="synonym">Mytilus polymorpha</name>
    <dbReference type="NCBI Taxonomy" id="45954"/>
    <lineage>
        <taxon>Eukaryota</taxon>
        <taxon>Metazoa</taxon>
        <taxon>Spiralia</taxon>
        <taxon>Lophotrochozoa</taxon>
        <taxon>Mollusca</taxon>
        <taxon>Bivalvia</taxon>
        <taxon>Autobranchia</taxon>
        <taxon>Heteroconchia</taxon>
        <taxon>Euheterodonta</taxon>
        <taxon>Imparidentia</taxon>
        <taxon>Neoheterodontei</taxon>
        <taxon>Myida</taxon>
        <taxon>Dreissenoidea</taxon>
        <taxon>Dreissenidae</taxon>
        <taxon>Dreissena</taxon>
    </lineage>
</organism>
<evidence type="ECO:0000256" key="3">
    <source>
        <dbReference type="ARBA" id="ARBA00022989"/>
    </source>
</evidence>
<dbReference type="SUPFAM" id="SSF81321">
    <property type="entry name" value="Family A G protein-coupled receptor-like"/>
    <property type="match status" value="1"/>
</dbReference>
<dbReference type="Pfam" id="PF00001">
    <property type="entry name" value="7tm_1"/>
    <property type="match status" value="1"/>
</dbReference>
<keyword evidence="12" id="KW-1185">Reference proteome</keyword>
<dbReference type="PROSITE" id="PS50262">
    <property type="entry name" value="G_PROTEIN_RECEP_F1_2"/>
    <property type="match status" value="1"/>
</dbReference>
<proteinExistence type="inferred from homology"/>
<evidence type="ECO:0000256" key="6">
    <source>
        <dbReference type="ARBA" id="ARBA00023170"/>
    </source>
</evidence>
<dbReference type="PANTHER" id="PTHR24238">
    <property type="entry name" value="G-PROTEIN COUPLED RECEPTOR"/>
    <property type="match status" value="1"/>
</dbReference>
<keyword evidence="2 8" id="KW-0812">Transmembrane</keyword>
<reference evidence="11" key="1">
    <citation type="journal article" date="2019" name="bioRxiv">
        <title>The Genome of the Zebra Mussel, Dreissena polymorpha: A Resource for Invasive Species Research.</title>
        <authorList>
            <person name="McCartney M.A."/>
            <person name="Auch B."/>
            <person name="Kono T."/>
            <person name="Mallez S."/>
            <person name="Zhang Y."/>
            <person name="Obille A."/>
            <person name="Becker A."/>
            <person name="Abrahante J.E."/>
            <person name="Garbe J."/>
            <person name="Badalamenti J.P."/>
            <person name="Herman A."/>
            <person name="Mangelson H."/>
            <person name="Liachko I."/>
            <person name="Sullivan S."/>
            <person name="Sone E.D."/>
            <person name="Koren S."/>
            <person name="Silverstein K.A.T."/>
            <person name="Beckman K.B."/>
            <person name="Gohl D.M."/>
        </authorList>
    </citation>
    <scope>NUCLEOTIDE SEQUENCE</scope>
    <source>
        <strain evidence="11">Duluth1</strain>
        <tissue evidence="11">Whole animal</tissue>
    </source>
</reference>
<dbReference type="PROSITE" id="PS00237">
    <property type="entry name" value="G_PROTEIN_RECEP_F1_1"/>
    <property type="match status" value="1"/>
</dbReference>
<evidence type="ECO:0000256" key="2">
    <source>
        <dbReference type="ARBA" id="ARBA00022692"/>
    </source>
</evidence>
<feature type="transmembrane region" description="Helical" evidence="9">
    <location>
        <begin position="373"/>
        <end position="395"/>
    </location>
</feature>
<accession>A0A9D4DHB0</accession>
<dbReference type="AlphaFoldDB" id="A0A9D4DHB0"/>
<feature type="transmembrane region" description="Helical" evidence="9">
    <location>
        <begin position="165"/>
        <end position="184"/>
    </location>
</feature>
<comment type="subcellular location">
    <subcellularLocation>
        <location evidence="1">Membrane</location>
        <topology evidence="1">Multi-pass membrane protein</topology>
    </subcellularLocation>
</comment>
<dbReference type="Gene3D" id="1.20.1070.10">
    <property type="entry name" value="Rhodopsin 7-helix transmembrane proteins"/>
    <property type="match status" value="1"/>
</dbReference>
<feature type="transmembrane region" description="Helical" evidence="9">
    <location>
        <begin position="125"/>
        <end position="153"/>
    </location>
</feature>
<feature type="transmembrane region" description="Helical" evidence="9">
    <location>
        <begin position="259"/>
        <end position="281"/>
    </location>
</feature>
<feature type="transmembrane region" description="Helical" evidence="9">
    <location>
        <begin position="205"/>
        <end position="228"/>
    </location>
</feature>
<evidence type="ECO:0000256" key="9">
    <source>
        <dbReference type="SAM" id="Phobius"/>
    </source>
</evidence>
<evidence type="ECO:0000259" key="10">
    <source>
        <dbReference type="PROSITE" id="PS50262"/>
    </source>
</evidence>
<dbReference type="CDD" id="cd00637">
    <property type="entry name" value="7tm_classA_rhodopsin-like"/>
    <property type="match status" value="1"/>
</dbReference>
<protein>
    <recommendedName>
        <fullName evidence="10">G-protein coupled receptors family 1 profile domain-containing protein</fullName>
    </recommendedName>
</protein>
<comment type="similarity">
    <text evidence="8">Belongs to the G-protein coupled receptor 1 family.</text>
</comment>
<feature type="transmembrane region" description="Helical" evidence="9">
    <location>
        <begin position="88"/>
        <end position="113"/>
    </location>
</feature>
<keyword evidence="6 8" id="KW-0675">Receptor</keyword>
<feature type="transmembrane region" description="Helical" evidence="9">
    <location>
        <begin position="415"/>
        <end position="434"/>
    </location>
</feature>
<dbReference type="GO" id="GO:0004930">
    <property type="term" value="F:G protein-coupled receptor activity"/>
    <property type="evidence" value="ECO:0007669"/>
    <property type="project" value="UniProtKB-KW"/>
</dbReference>
<evidence type="ECO:0000256" key="5">
    <source>
        <dbReference type="ARBA" id="ARBA00023136"/>
    </source>
</evidence>
<dbReference type="OrthoDB" id="10053542at2759"/>
<dbReference type="InterPro" id="IPR017452">
    <property type="entry name" value="GPCR_Rhodpsn_7TM"/>
</dbReference>
<keyword evidence="3 9" id="KW-1133">Transmembrane helix</keyword>
<comment type="caution">
    <text evidence="11">The sequence shown here is derived from an EMBL/GenBank/DDBJ whole genome shotgun (WGS) entry which is preliminary data.</text>
</comment>
<gene>
    <name evidence="11" type="ORF">DPMN_183412</name>
</gene>
<keyword evidence="7 8" id="KW-0807">Transducer</keyword>
<evidence type="ECO:0000313" key="12">
    <source>
        <dbReference type="Proteomes" id="UP000828390"/>
    </source>
</evidence>
<evidence type="ECO:0000313" key="11">
    <source>
        <dbReference type="EMBL" id="KAH3748923.1"/>
    </source>
</evidence>
<dbReference type="Proteomes" id="UP000828390">
    <property type="component" value="Unassembled WGS sequence"/>
</dbReference>
<dbReference type="EMBL" id="JAIWYP010000010">
    <property type="protein sequence ID" value="KAH3748923.1"/>
    <property type="molecule type" value="Genomic_DNA"/>
</dbReference>
<dbReference type="GO" id="GO:0016020">
    <property type="term" value="C:membrane"/>
    <property type="evidence" value="ECO:0007669"/>
    <property type="project" value="UniProtKB-SubCell"/>
</dbReference>
<reference evidence="11" key="2">
    <citation type="submission" date="2020-11" db="EMBL/GenBank/DDBJ databases">
        <authorList>
            <person name="McCartney M.A."/>
            <person name="Auch B."/>
            <person name="Kono T."/>
            <person name="Mallez S."/>
            <person name="Becker A."/>
            <person name="Gohl D.M."/>
            <person name="Silverstein K.A.T."/>
            <person name="Koren S."/>
            <person name="Bechman K.B."/>
            <person name="Herman A."/>
            <person name="Abrahante J.E."/>
            <person name="Garbe J."/>
        </authorList>
    </citation>
    <scope>NUCLEOTIDE SEQUENCE</scope>
    <source>
        <strain evidence="11">Duluth1</strain>
        <tissue evidence="11">Whole animal</tissue>
    </source>
</reference>
<keyword evidence="5 9" id="KW-0472">Membrane</keyword>
<keyword evidence="4 8" id="KW-0297">G-protein coupled receptor</keyword>
<evidence type="ECO:0000256" key="1">
    <source>
        <dbReference type="ARBA" id="ARBA00004141"/>
    </source>
</evidence>
<evidence type="ECO:0000256" key="8">
    <source>
        <dbReference type="RuleBase" id="RU000688"/>
    </source>
</evidence>
<name>A0A9D4DHB0_DREPO</name>
<sequence>MFDSKNYHQSSSYVSPLMPDRLGLNRCFRKPMDNLQLFTLSNLSDGNNNDTRGNFNKNNNTQFDALRQWQTLTSDAIIRTMNQSQLDILWPSLTLISILLLLGIPGNLISVIVYSMKMKRSTAGYFIITLAISDLINCLVSLPVEMVLIMNFWSFDIPMLCKLSRFITAAMNNTSSFILVAIAIERHRSICFPLKPRMSHMCAKITCAVIVVCAVCSAIPMVIGYGTFTIKITTNNISAHAKTCLIEDSVINTKFPLALLVYFFVGHLSVFITLAILYILIARKLLRGIAFMNDKITSRNCLLQTPTESNSETSFVNHGGRSCRMHIVYQTNKPISAISQKILRPTESQSAIGSRVSRRHGGQAYRTKRLTCMLFLVTSVFEISFIPYLVVVSIRSNNPSYYDSLTLFGKMTFQFFLRFYMINCAINPIIYCFYNQNFRHGVKKMFVGLKFKFCSW</sequence>